<name>A0AAV0C9B9_9ASTE</name>
<dbReference type="Proteomes" id="UP001152523">
    <property type="component" value="Unassembled WGS sequence"/>
</dbReference>
<reference evidence="2" key="1">
    <citation type="submission" date="2022-07" db="EMBL/GenBank/DDBJ databases">
        <authorList>
            <person name="Macas J."/>
            <person name="Novak P."/>
            <person name="Neumann P."/>
        </authorList>
    </citation>
    <scope>NUCLEOTIDE SEQUENCE</scope>
</reference>
<gene>
    <name evidence="2" type="ORF">CEPIT_LOCUS3243</name>
</gene>
<dbReference type="AlphaFoldDB" id="A0AAV0C9B9"/>
<evidence type="ECO:0000313" key="2">
    <source>
        <dbReference type="EMBL" id="CAH9069956.1"/>
    </source>
</evidence>
<dbReference type="EMBL" id="CAMAPF010000017">
    <property type="protein sequence ID" value="CAH9069956.1"/>
    <property type="molecule type" value="Genomic_DNA"/>
</dbReference>
<evidence type="ECO:0000313" key="3">
    <source>
        <dbReference type="Proteomes" id="UP001152523"/>
    </source>
</evidence>
<protein>
    <submittedName>
        <fullName evidence="2">Uncharacterized protein</fullName>
    </submittedName>
</protein>
<organism evidence="2 3">
    <name type="scientific">Cuscuta epithymum</name>
    <dbReference type="NCBI Taxonomy" id="186058"/>
    <lineage>
        <taxon>Eukaryota</taxon>
        <taxon>Viridiplantae</taxon>
        <taxon>Streptophyta</taxon>
        <taxon>Embryophyta</taxon>
        <taxon>Tracheophyta</taxon>
        <taxon>Spermatophyta</taxon>
        <taxon>Magnoliopsida</taxon>
        <taxon>eudicotyledons</taxon>
        <taxon>Gunneridae</taxon>
        <taxon>Pentapetalae</taxon>
        <taxon>asterids</taxon>
        <taxon>lamiids</taxon>
        <taxon>Solanales</taxon>
        <taxon>Convolvulaceae</taxon>
        <taxon>Cuscuteae</taxon>
        <taxon>Cuscuta</taxon>
        <taxon>Cuscuta subgen. Cuscuta</taxon>
    </lineage>
</organism>
<comment type="caution">
    <text evidence="2">The sequence shown here is derived from an EMBL/GenBank/DDBJ whole genome shotgun (WGS) entry which is preliminary data.</text>
</comment>
<keyword evidence="3" id="KW-1185">Reference proteome</keyword>
<proteinExistence type="predicted"/>
<feature type="region of interest" description="Disordered" evidence="1">
    <location>
        <begin position="67"/>
        <end position="86"/>
    </location>
</feature>
<sequence>MAPQPEIRASTTAQKNDAKDAPPSDVSSSNHPIVGDSIRFGSFTVSITGWQEQISDIRIRPDLFPKQRRDPHVGDAQSLHKQNKAADSDQLRAVTWFRLHL</sequence>
<accession>A0AAV0C9B9</accession>
<evidence type="ECO:0000256" key="1">
    <source>
        <dbReference type="SAM" id="MobiDB-lite"/>
    </source>
</evidence>
<feature type="region of interest" description="Disordered" evidence="1">
    <location>
        <begin position="1"/>
        <end position="33"/>
    </location>
</feature>